<sequence length="124" mass="14156">MPLPRVIFSSILIAQCHNGVVRDLYLIKGSVYKLSRNHSSQTHCILITYRALHKRECSQAFQKPLDFLRRHRTAETAGLGLRHLTVTTGLDRIAIVDDGHVMEFMEPRYLACKVTFVREPIPGL</sequence>
<dbReference type="RefSeq" id="XP_025475091.1">
    <property type="nucleotide sequence ID" value="XM_025618386.1"/>
</dbReference>
<accession>A0A318YB99</accession>
<reference evidence="1" key="1">
    <citation type="submission" date="2016-12" db="EMBL/GenBank/DDBJ databases">
        <title>The genomes of Aspergillus section Nigri reveals drivers in fungal speciation.</title>
        <authorList>
            <consortium name="DOE Joint Genome Institute"/>
            <person name="Vesth T.C."/>
            <person name="Nybo J."/>
            <person name="Theobald S."/>
            <person name="Brandl J."/>
            <person name="Frisvad J.C."/>
            <person name="Nielsen K.F."/>
            <person name="Lyhne E.K."/>
            <person name="Kogle M.E."/>
            <person name="Kuo A."/>
            <person name="Riley R."/>
            <person name="Clum A."/>
            <person name="Nolan M."/>
            <person name="Lipzen A."/>
            <person name="Salamov A."/>
            <person name="Henrissat B."/>
            <person name="Wiebenga A."/>
            <person name="De Vries R.P."/>
            <person name="Grigoriev I.V."/>
            <person name="Mortensen U.H."/>
            <person name="Andersen M.R."/>
            <person name="Baker S.E."/>
        </authorList>
    </citation>
    <scope>NUCLEOTIDE SEQUENCE [LARGE SCALE GENOMIC DNA]</scope>
    <source>
        <strain evidence="1">CBS 115656</strain>
    </source>
</reference>
<keyword evidence="2" id="KW-1185">Reference proteome</keyword>
<dbReference type="Proteomes" id="UP000247647">
    <property type="component" value="Unassembled WGS sequence"/>
</dbReference>
<evidence type="ECO:0000313" key="1">
    <source>
        <dbReference type="EMBL" id="PYH29613.1"/>
    </source>
</evidence>
<organism evidence="1 2">
    <name type="scientific">Aspergillus neoniger (strain CBS 115656)</name>
    <dbReference type="NCBI Taxonomy" id="1448310"/>
    <lineage>
        <taxon>Eukaryota</taxon>
        <taxon>Fungi</taxon>
        <taxon>Dikarya</taxon>
        <taxon>Ascomycota</taxon>
        <taxon>Pezizomycotina</taxon>
        <taxon>Eurotiomycetes</taxon>
        <taxon>Eurotiomycetidae</taxon>
        <taxon>Eurotiales</taxon>
        <taxon>Aspergillaceae</taxon>
        <taxon>Aspergillus</taxon>
        <taxon>Aspergillus subgen. Circumdati</taxon>
    </lineage>
</organism>
<dbReference type="GeneID" id="37120842"/>
<protein>
    <submittedName>
        <fullName evidence="1">Uncharacterized protein</fullName>
    </submittedName>
</protein>
<name>A0A318YB99_ASPNB</name>
<dbReference type="EMBL" id="KZ821490">
    <property type="protein sequence ID" value="PYH29613.1"/>
    <property type="molecule type" value="Genomic_DNA"/>
</dbReference>
<gene>
    <name evidence="1" type="ORF">BO87DRAFT_177806</name>
</gene>
<proteinExistence type="predicted"/>
<dbReference type="AlphaFoldDB" id="A0A318YB99"/>
<evidence type="ECO:0000313" key="2">
    <source>
        <dbReference type="Proteomes" id="UP000247647"/>
    </source>
</evidence>